<evidence type="ECO:0000313" key="6">
    <source>
        <dbReference type="EMBL" id="MBD7995352.1"/>
    </source>
</evidence>
<feature type="compositionally biased region" description="Low complexity" evidence="4">
    <location>
        <begin position="26"/>
        <end position="35"/>
    </location>
</feature>
<reference evidence="6 7" key="1">
    <citation type="submission" date="2020-08" db="EMBL/GenBank/DDBJ databases">
        <title>A Genomic Blueprint of the Chicken Gut Microbiome.</title>
        <authorList>
            <person name="Gilroy R."/>
            <person name="Ravi A."/>
            <person name="Getino M."/>
            <person name="Pursley I."/>
            <person name="Horton D.L."/>
            <person name="Alikhan N.-F."/>
            <person name="Baker D."/>
            <person name="Gharbi K."/>
            <person name="Hall N."/>
            <person name="Watson M."/>
            <person name="Adriaenssens E.M."/>
            <person name="Foster-Nyarko E."/>
            <person name="Jarju S."/>
            <person name="Secka A."/>
            <person name="Antonio M."/>
            <person name="Oren A."/>
            <person name="Chaudhuri R."/>
            <person name="La Ragione R.M."/>
            <person name="Hildebrand F."/>
            <person name="Pallen M.J."/>
        </authorList>
    </citation>
    <scope>NUCLEOTIDE SEQUENCE [LARGE SCALE GENOMIC DNA]</scope>
    <source>
        <strain evidence="6 7">Sa2CUA1</strain>
    </source>
</reference>
<dbReference type="SUPFAM" id="SSF50494">
    <property type="entry name" value="Trypsin-like serine proteases"/>
    <property type="match status" value="1"/>
</dbReference>
<dbReference type="InterPro" id="IPR001940">
    <property type="entry name" value="Peptidase_S1C"/>
</dbReference>
<name>A0ABR8US04_9MICC</name>
<sequence>MTEHYGGSEGPQRPLPPRPPVPPSSSTPGGDTPEPAAGETTRLPAGGGAHPASEGTGGPAPWSAQHSASSAQGPNQPGPNQSGQSAFGAPASGPETSGTPSSGPRNHGPGPVPPQEGYGSPYPSTAYGNAYYGEGHGSTGAAPSATDRRRYGTGTLVTAMLVAGLLGGGVAVAADAALDGGNPAAGTTGQSQTVVVNDHESVNAVTAAAVKASPSVVTIEVSGSGSSGSGSGIILDDEGHILTNTHVVTLGGTVASPSIEVQTEDGRVLSATVVGTDPLSDLAVIKVDAPDLTPASLGDSGNLNVGDTVIAIGAPLGLAGTVTDGIVSTLNRTISVQSSAAPESDTDAAPDDGNGFRFAPPDGSSQNQSSASSSIYLNVIQTDAAINHGNSGGALVNSDGEVIGVNVAIASASSTSSGEDSGNIGVGFAVPASYAKRVAEEIIDDGSASHGFLGVSVTPATGSGSSSFTIGAAIADNPASGTPAAKAGLQKGDIVTKVNDIPITDAQSLTAAIRMQAAGSKVTIDYVRNGQTESTETTLGDSASQ</sequence>
<organism evidence="6 7">
    <name type="scientific">Arthrobacter gallicola</name>
    <dbReference type="NCBI Taxonomy" id="2762225"/>
    <lineage>
        <taxon>Bacteria</taxon>
        <taxon>Bacillati</taxon>
        <taxon>Actinomycetota</taxon>
        <taxon>Actinomycetes</taxon>
        <taxon>Micrococcales</taxon>
        <taxon>Micrococcaceae</taxon>
        <taxon>Arthrobacter</taxon>
    </lineage>
</organism>
<dbReference type="InterPro" id="IPR043504">
    <property type="entry name" value="Peptidase_S1_PA_chymotrypsin"/>
</dbReference>
<dbReference type="PROSITE" id="PS50106">
    <property type="entry name" value="PDZ"/>
    <property type="match status" value="1"/>
</dbReference>
<dbReference type="Pfam" id="PF13180">
    <property type="entry name" value="PDZ_2"/>
    <property type="match status" value="1"/>
</dbReference>
<feature type="compositionally biased region" description="Polar residues" evidence="4">
    <location>
        <begin position="64"/>
        <end position="85"/>
    </location>
</feature>
<feature type="compositionally biased region" description="Pro residues" evidence="4">
    <location>
        <begin position="13"/>
        <end position="25"/>
    </location>
</feature>
<dbReference type="Proteomes" id="UP000609874">
    <property type="component" value="Unassembled WGS sequence"/>
</dbReference>
<dbReference type="InterPro" id="IPR001478">
    <property type="entry name" value="PDZ"/>
</dbReference>
<evidence type="ECO:0000256" key="1">
    <source>
        <dbReference type="ARBA" id="ARBA00010541"/>
    </source>
</evidence>
<dbReference type="SUPFAM" id="SSF50156">
    <property type="entry name" value="PDZ domain-like"/>
    <property type="match status" value="1"/>
</dbReference>
<dbReference type="PANTHER" id="PTHR43343">
    <property type="entry name" value="PEPTIDASE S12"/>
    <property type="match status" value="1"/>
</dbReference>
<evidence type="ECO:0000256" key="4">
    <source>
        <dbReference type="SAM" id="MobiDB-lite"/>
    </source>
</evidence>
<dbReference type="PANTHER" id="PTHR43343:SF3">
    <property type="entry name" value="PROTEASE DO-LIKE 8, CHLOROPLASTIC"/>
    <property type="match status" value="1"/>
</dbReference>
<dbReference type="Gene3D" id="2.30.42.10">
    <property type="match status" value="1"/>
</dbReference>
<evidence type="ECO:0000256" key="2">
    <source>
        <dbReference type="ARBA" id="ARBA00022670"/>
    </source>
</evidence>
<keyword evidence="7" id="KW-1185">Reference proteome</keyword>
<dbReference type="InterPro" id="IPR036034">
    <property type="entry name" value="PDZ_sf"/>
</dbReference>
<keyword evidence="2" id="KW-0645">Protease</keyword>
<feature type="region of interest" description="Disordered" evidence="4">
    <location>
        <begin position="1"/>
        <end position="125"/>
    </location>
</feature>
<dbReference type="InterPro" id="IPR009003">
    <property type="entry name" value="Peptidase_S1_PA"/>
</dbReference>
<keyword evidence="3" id="KW-0378">Hydrolase</keyword>
<accession>A0ABR8US04</accession>
<proteinExistence type="inferred from homology"/>
<dbReference type="Gene3D" id="2.40.10.10">
    <property type="entry name" value="Trypsin-like serine proteases"/>
    <property type="match status" value="2"/>
</dbReference>
<feature type="domain" description="PDZ" evidence="5">
    <location>
        <begin position="442"/>
        <end position="530"/>
    </location>
</feature>
<evidence type="ECO:0000256" key="3">
    <source>
        <dbReference type="ARBA" id="ARBA00022801"/>
    </source>
</evidence>
<protein>
    <submittedName>
        <fullName evidence="6">Trypsin-like peptidase domain-containing protein</fullName>
    </submittedName>
</protein>
<comment type="caution">
    <text evidence="6">The sequence shown here is derived from an EMBL/GenBank/DDBJ whole genome shotgun (WGS) entry which is preliminary data.</text>
</comment>
<dbReference type="SMART" id="SM00228">
    <property type="entry name" value="PDZ"/>
    <property type="match status" value="1"/>
</dbReference>
<evidence type="ECO:0000259" key="5">
    <source>
        <dbReference type="PROSITE" id="PS50106"/>
    </source>
</evidence>
<dbReference type="PRINTS" id="PR00834">
    <property type="entry name" value="PROTEASES2C"/>
</dbReference>
<comment type="similarity">
    <text evidence="1">Belongs to the peptidase S1C family.</text>
</comment>
<feature type="region of interest" description="Disordered" evidence="4">
    <location>
        <begin position="336"/>
        <end position="370"/>
    </location>
</feature>
<dbReference type="Pfam" id="PF13365">
    <property type="entry name" value="Trypsin_2"/>
    <property type="match status" value="1"/>
</dbReference>
<evidence type="ECO:0000313" key="7">
    <source>
        <dbReference type="Proteomes" id="UP000609874"/>
    </source>
</evidence>
<dbReference type="EMBL" id="JACSQD010000003">
    <property type="protein sequence ID" value="MBD7995352.1"/>
    <property type="molecule type" value="Genomic_DNA"/>
</dbReference>
<dbReference type="InterPro" id="IPR051201">
    <property type="entry name" value="Chloro_Bact_Ser_Proteases"/>
</dbReference>
<feature type="compositionally biased region" description="Low complexity" evidence="4">
    <location>
        <begin position="90"/>
        <end position="104"/>
    </location>
</feature>
<gene>
    <name evidence="6" type="ORF">H9639_08600</name>
</gene>